<dbReference type="Gene3D" id="3.40.50.720">
    <property type="entry name" value="NAD(P)-binding Rossmann-like Domain"/>
    <property type="match status" value="1"/>
</dbReference>
<dbReference type="SUPFAM" id="SSF69572">
    <property type="entry name" value="Activating enzymes of the ubiquitin-like proteins"/>
    <property type="match status" value="1"/>
</dbReference>
<dbReference type="AlphaFoldDB" id="A0A3D9JPB8"/>
<dbReference type="Pfam" id="PF00899">
    <property type="entry name" value="ThiF"/>
    <property type="match status" value="1"/>
</dbReference>
<dbReference type="GO" id="GO:0008641">
    <property type="term" value="F:ubiquitin-like modifier activating enzyme activity"/>
    <property type="evidence" value="ECO:0007669"/>
    <property type="project" value="InterPro"/>
</dbReference>
<dbReference type="InterPro" id="IPR035985">
    <property type="entry name" value="Ubiquitin-activating_enz"/>
</dbReference>
<evidence type="ECO:0000313" key="2">
    <source>
        <dbReference type="EMBL" id="RED75951.1"/>
    </source>
</evidence>
<dbReference type="EMBL" id="QRDZ01000013">
    <property type="protein sequence ID" value="RED75951.1"/>
    <property type="molecule type" value="Genomic_DNA"/>
</dbReference>
<sequence length="285" mass="31605">MPSEIKFPTTPIYQFTIVGAGANGSHYFRGLCQDLRTHSNANQNHSEKRYILDHIMLIDGDKVEEKNLGNQLFESEEIGEYKVTCLAERYGSHYDLEVFRHTGYIQDAQQLAELMPVNTSNRGEFIPVIVAMVDNNATRQIVDTYFRDANVQTLIYIDAGVHAIQMERGPGGMAGRVDTGNNGQVVVGFKYRGEIIMEPVTGVYPEILTDTDSRVPGCGAVVESQPQRLMSNKFAAQIANNLVTSLLSERAILIHQVHFDARFCGSRATYVSQAQASAFDHLIGG</sequence>
<proteinExistence type="predicted"/>
<evidence type="ECO:0000259" key="1">
    <source>
        <dbReference type="Pfam" id="PF00899"/>
    </source>
</evidence>
<dbReference type="InterPro" id="IPR000594">
    <property type="entry name" value="ThiF_NAD_FAD-bd"/>
</dbReference>
<dbReference type="OrthoDB" id="1842861at2"/>
<protein>
    <submittedName>
        <fullName evidence="2">ThiF family protein</fullName>
    </submittedName>
</protein>
<name>A0A3D9JPB8_9BACL</name>
<reference evidence="2 3" key="1">
    <citation type="submission" date="2018-07" db="EMBL/GenBank/DDBJ databases">
        <title>Genomic Encyclopedia of Type Strains, Phase III (KMG-III): the genomes of soil and plant-associated and newly described type strains.</title>
        <authorList>
            <person name="Whitman W."/>
        </authorList>
    </citation>
    <scope>NUCLEOTIDE SEQUENCE [LARGE SCALE GENOMIC DNA]</scope>
    <source>
        <strain evidence="2 3">CECT 7287</strain>
    </source>
</reference>
<keyword evidence="3" id="KW-1185">Reference proteome</keyword>
<organism evidence="2 3">
    <name type="scientific">Cohnella phaseoli</name>
    <dbReference type="NCBI Taxonomy" id="456490"/>
    <lineage>
        <taxon>Bacteria</taxon>
        <taxon>Bacillati</taxon>
        <taxon>Bacillota</taxon>
        <taxon>Bacilli</taxon>
        <taxon>Bacillales</taxon>
        <taxon>Paenibacillaceae</taxon>
        <taxon>Cohnella</taxon>
    </lineage>
</organism>
<dbReference type="RefSeq" id="WP_116061765.1">
    <property type="nucleotide sequence ID" value="NZ_QRDZ01000013.1"/>
</dbReference>
<accession>A0A3D9JPB8</accession>
<comment type="caution">
    <text evidence="2">The sequence shown here is derived from an EMBL/GenBank/DDBJ whole genome shotgun (WGS) entry which is preliminary data.</text>
</comment>
<gene>
    <name evidence="2" type="ORF">DFP98_11311</name>
</gene>
<evidence type="ECO:0000313" key="3">
    <source>
        <dbReference type="Proteomes" id="UP000256977"/>
    </source>
</evidence>
<dbReference type="Proteomes" id="UP000256977">
    <property type="component" value="Unassembled WGS sequence"/>
</dbReference>
<feature type="domain" description="THIF-type NAD/FAD binding fold" evidence="1">
    <location>
        <begin position="53"/>
        <end position="145"/>
    </location>
</feature>